<dbReference type="InterPro" id="IPR024925">
    <property type="entry name" value="Malonyl_CoA-ACP_transAc"/>
</dbReference>
<dbReference type="Gene3D" id="3.40.366.10">
    <property type="entry name" value="Malonyl-Coenzyme A Acyl Carrier Protein, domain 2"/>
    <property type="match status" value="1"/>
</dbReference>
<dbReference type="InterPro" id="IPR014043">
    <property type="entry name" value="Acyl_transferase_dom"/>
</dbReference>
<evidence type="ECO:0000256" key="5">
    <source>
        <dbReference type="ARBA" id="ARBA00023315"/>
    </source>
</evidence>
<dbReference type="Proteomes" id="UP000001700">
    <property type="component" value="Chromosome"/>
</dbReference>
<keyword evidence="5 7" id="KW-0012">Acyltransferase</keyword>
<evidence type="ECO:0000313" key="10">
    <source>
        <dbReference type="EMBL" id="ADD79930.1"/>
    </source>
</evidence>
<gene>
    <name evidence="10" type="primary">fabD</name>
    <name evidence="10" type="ordered locus">RIEPE_0395</name>
</gene>
<evidence type="ECO:0000256" key="3">
    <source>
        <dbReference type="ARBA" id="ARBA00018953"/>
    </source>
</evidence>
<organism evidence="10 11">
    <name type="scientific">Riesia pediculicola (strain USDA)</name>
    <dbReference type="NCBI Taxonomy" id="515618"/>
    <lineage>
        <taxon>Bacteria</taxon>
        <taxon>Pseudomonadati</taxon>
        <taxon>Pseudomonadota</taxon>
        <taxon>Gammaproteobacteria</taxon>
        <taxon>Enterobacterales</taxon>
        <taxon>Enterobacteriaceae</taxon>
        <taxon>Candidatus Riesia</taxon>
    </lineage>
</organism>
<dbReference type="STRING" id="515618.RIEPE_0395"/>
<name>D4G8I3_RIEPU</name>
<dbReference type="KEGG" id="rip:RIEPE_0395"/>
<evidence type="ECO:0000313" key="11">
    <source>
        <dbReference type="Proteomes" id="UP000001700"/>
    </source>
</evidence>
<dbReference type="InterPro" id="IPR050858">
    <property type="entry name" value="Mal-CoA-ACP_Trans/PKS_FabD"/>
</dbReference>
<proteinExistence type="inferred from homology"/>
<evidence type="ECO:0000256" key="7">
    <source>
        <dbReference type="PIRNR" id="PIRNR000446"/>
    </source>
</evidence>
<feature type="active site" evidence="8">
    <location>
        <position position="105"/>
    </location>
</feature>
<dbReference type="InterPro" id="IPR016036">
    <property type="entry name" value="Malonyl_transacylase_ACP-bd"/>
</dbReference>
<dbReference type="SMART" id="SM00827">
    <property type="entry name" value="PKS_AT"/>
    <property type="match status" value="1"/>
</dbReference>
<dbReference type="GO" id="GO:0006633">
    <property type="term" value="P:fatty acid biosynthetic process"/>
    <property type="evidence" value="ECO:0007669"/>
    <property type="project" value="UniProtKB-UniPathway"/>
</dbReference>
<dbReference type="GO" id="GO:0005829">
    <property type="term" value="C:cytosol"/>
    <property type="evidence" value="ECO:0007669"/>
    <property type="project" value="TreeGrafter"/>
</dbReference>
<dbReference type="GO" id="GO:0004314">
    <property type="term" value="F:[acyl-carrier-protein] S-malonyltransferase activity"/>
    <property type="evidence" value="ECO:0007669"/>
    <property type="project" value="UniProtKB-EC"/>
</dbReference>
<dbReference type="SUPFAM" id="SSF52151">
    <property type="entry name" value="FabD/lysophospholipase-like"/>
    <property type="match status" value="1"/>
</dbReference>
<dbReference type="SUPFAM" id="SSF55048">
    <property type="entry name" value="Probable ACP-binding domain of malonyl-CoA ACP transacylase"/>
    <property type="match status" value="1"/>
</dbReference>
<evidence type="ECO:0000256" key="6">
    <source>
        <dbReference type="ARBA" id="ARBA00048462"/>
    </source>
</evidence>
<dbReference type="PANTHER" id="PTHR42681">
    <property type="entry name" value="MALONYL-COA-ACYL CARRIER PROTEIN TRANSACYLASE, MITOCHONDRIAL"/>
    <property type="match status" value="1"/>
</dbReference>
<dbReference type="EMBL" id="CP001085">
    <property type="protein sequence ID" value="ADD79930.1"/>
    <property type="molecule type" value="Genomic_DNA"/>
</dbReference>
<dbReference type="InterPro" id="IPR001227">
    <property type="entry name" value="Ac_transferase_dom_sf"/>
</dbReference>
<dbReference type="AlphaFoldDB" id="D4G8I3"/>
<dbReference type="NCBIfam" id="TIGR00128">
    <property type="entry name" value="fabD"/>
    <property type="match status" value="1"/>
</dbReference>
<keyword evidence="11" id="KW-1185">Reference proteome</keyword>
<dbReference type="PIRSF" id="PIRSF000446">
    <property type="entry name" value="Mct"/>
    <property type="match status" value="1"/>
</dbReference>
<dbReference type="PANTHER" id="PTHR42681:SF1">
    <property type="entry name" value="MALONYL-COA-ACYL CARRIER PROTEIN TRANSACYLASE, MITOCHONDRIAL"/>
    <property type="match status" value="1"/>
</dbReference>
<dbReference type="HOGENOM" id="CLU_030558_0_0_6"/>
<evidence type="ECO:0000256" key="2">
    <source>
        <dbReference type="ARBA" id="ARBA00013258"/>
    </source>
</evidence>
<accession>D4G8I3</accession>
<dbReference type="InterPro" id="IPR004410">
    <property type="entry name" value="Malonyl_CoA-ACP_transAc_FabD"/>
</dbReference>
<keyword evidence="4 7" id="KW-0808">Transferase</keyword>
<dbReference type="EC" id="2.3.1.39" evidence="2 7"/>
<dbReference type="Gene3D" id="3.30.70.250">
    <property type="entry name" value="Malonyl-CoA ACP transacylase, ACP-binding"/>
    <property type="match status" value="1"/>
</dbReference>
<feature type="active site" evidence="8">
    <location>
        <position position="216"/>
    </location>
</feature>
<protein>
    <recommendedName>
        <fullName evidence="3 7">Malonyl CoA-acyl carrier protein transacylase</fullName>
        <ecNumber evidence="2 7">2.3.1.39</ecNumber>
    </recommendedName>
</protein>
<dbReference type="eggNOG" id="COG0331">
    <property type="taxonomic scope" value="Bacteria"/>
</dbReference>
<reference evidence="10" key="1">
    <citation type="submission" date="2008-05" db="EMBL/GenBank/DDBJ databases">
        <title>Genome sequence of Riesia pediculicola USDA.</title>
        <authorList>
            <person name="Kirkness E.F."/>
        </authorList>
    </citation>
    <scope>NUCLEOTIDE SEQUENCE [LARGE SCALE GENOMIC DNA]</scope>
    <source>
        <strain evidence="10">USDA</strain>
    </source>
</reference>
<comment type="catalytic activity">
    <reaction evidence="6 7">
        <text>holo-[ACP] + malonyl-CoA = malonyl-[ACP] + CoA</text>
        <dbReference type="Rhea" id="RHEA:41792"/>
        <dbReference type="Rhea" id="RHEA-COMP:9623"/>
        <dbReference type="Rhea" id="RHEA-COMP:9685"/>
        <dbReference type="ChEBI" id="CHEBI:57287"/>
        <dbReference type="ChEBI" id="CHEBI:57384"/>
        <dbReference type="ChEBI" id="CHEBI:64479"/>
        <dbReference type="ChEBI" id="CHEBI:78449"/>
        <dbReference type="EC" id="2.3.1.39"/>
    </reaction>
</comment>
<dbReference type="Pfam" id="PF00698">
    <property type="entry name" value="Acyl_transf_1"/>
    <property type="match status" value="1"/>
</dbReference>
<evidence type="ECO:0000256" key="1">
    <source>
        <dbReference type="ARBA" id="ARBA00005194"/>
    </source>
</evidence>
<evidence type="ECO:0000256" key="8">
    <source>
        <dbReference type="PIRSR" id="PIRSR000446-1"/>
    </source>
</evidence>
<dbReference type="OrthoDB" id="9808564at2"/>
<comment type="pathway">
    <text evidence="1">Lipid metabolism; fatty acid biosynthesis.</text>
</comment>
<comment type="similarity">
    <text evidence="7">Belongs to the fabD family.</text>
</comment>
<sequence length="328" mass="36595">MGIGIGNFLDERNSIRFSMIFPGQGSQSVGMLSELSREHSEVQRTFSESSDILGYDLWRIVQKDSEEKLKKTSITQPAILSASISILRVWKKIGGRMPGIMAGHSLGEYSALVGSEVINFETAVRLVELRGKLMEESVQNKIGEMYAIIGLDESVVSSLCRDISRDCAEIVSISSFNSDRQVVISGQIKSIRKVVDLCKKLGANLVRKLPVSVPSHCMLMKPAAKKLKKFIEKIHFKTPKIEVINNVNAKIEHSSNKIKESLIKQMYSPVKWTKVIDLISRKGYIYFLEIGPGSVLTKLNRRIFGRSSSFEVNDLESMRIALIKVNGG</sequence>
<dbReference type="InterPro" id="IPR016035">
    <property type="entry name" value="Acyl_Trfase/lysoPLipase"/>
</dbReference>
<dbReference type="UniPathway" id="UPA00094"/>
<dbReference type="RefSeq" id="WP_013087906.1">
    <property type="nucleotide sequence ID" value="NC_014109.1"/>
</dbReference>
<feature type="domain" description="Malonyl-CoA:ACP transacylase (MAT)" evidence="9">
    <location>
        <begin position="20"/>
        <end position="320"/>
    </location>
</feature>
<evidence type="ECO:0000259" key="9">
    <source>
        <dbReference type="SMART" id="SM00827"/>
    </source>
</evidence>
<evidence type="ECO:0000256" key="4">
    <source>
        <dbReference type="ARBA" id="ARBA00022679"/>
    </source>
</evidence>